<keyword evidence="10" id="KW-1185">Reference proteome</keyword>
<dbReference type="InterPro" id="IPR036754">
    <property type="entry name" value="YbaK/aa-tRNA-synt-asso_dom_sf"/>
</dbReference>
<dbReference type="EMBL" id="BMCK01000001">
    <property type="protein sequence ID" value="GGD12949.1"/>
    <property type="molecule type" value="Genomic_DNA"/>
</dbReference>
<keyword evidence="3 4" id="KW-0456">Lyase</keyword>
<dbReference type="NCBIfam" id="TIGR00011">
    <property type="entry name" value="YbaK_EbsC"/>
    <property type="match status" value="1"/>
</dbReference>
<reference evidence="7" key="2">
    <citation type="journal article" date="2014" name="Int. J. Syst. Evol. Microbiol.">
        <title>Complete genome of a new Firmicutes species belonging to the dominant human colonic microbiota ('Ruminococcus bicirculans') reveals two chromosomes and a selective capacity to utilize plant glucans.</title>
        <authorList>
            <consortium name="NISC Comparative Sequencing Program"/>
            <person name="Wegmann U."/>
            <person name="Louis P."/>
            <person name="Goesmann A."/>
            <person name="Henrissat B."/>
            <person name="Duncan S.H."/>
            <person name="Flint H.J."/>
        </authorList>
    </citation>
    <scope>NUCLEOTIDE SEQUENCE</scope>
    <source>
        <strain evidence="7">CCM 7403</strain>
    </source>
</reference>
<accession>A0A4P7UDP4</accession>
<dbReference type="GO" id="GO:0002161">
    <property type="term" value="F:aminoacyl-tRNA deacylase activity"/>
    <property type="evidence" value="ECO:0007669"/>
    <property type="project" value="InterPro"/>
</dbReference>
<proteinExistence type="inferred from homology"/>
<dbReference type="PANTHER" id="PTHR30411">
    <property type="entry name" value="CYTOPLASMIC PROTEIN"/>
    <property type="match status" value="1"/>
</dbReference>
<keyword evidence="2 4" id="KW-0648">Protein biosynthesis</keyword>
<dbReference type="GO" id="GO:0006412">
    <property type="term" value="P:translation"/>
    <property type="evidence" value="ECO:0007669"/>
    <property type="project" value="UniProtKB-KW"/>
</dbReference>
<dbReference type="Proteomes" id="UP000630594">
    <property type="component" value="Unassembled WGS sequence"/>
</dbReference>
<dbReference type="PIRSF" id="PIRSF006181">
    <property type="entry name" value="EbsC_YbaK"/>
    <property type="match status" value="1"/>
</dbReference>
<evidence type="ECO:0000259" key="6">
    <source>
        <dbReference type="Pfam" id="PF04073"/>
    </source>
</evidence>
<reference evidence="8" key="4">
    <citation type="submission" date="2019-03" db="EMBL/GenBank/DDBJ databases">
        <authorList>
            <person name="Huang Y."/>
        </authorList>
    </citation>
    <scope>NUCLEOTIDE SEQUENCE</scope>
    <source>
        <strain evidence="8">JCM 16608</strain>
    </source>
</reference>
<evidence type="ECO:0000256" key="2">
    <source>
        <dbReference type="ARBA" id="ARBA00022917"/>
    </source>
</evidence>
<evidence type="ECO:0000256" key="5">
    <source>
        <dbReference type="SAM" id="MobiDB-lite"/>
    </source>
</evidence>
<evidence type="ECO:0000313" key="9">
    <source>
        <dbReference type="Proteomes" id="UP000297025"/>
    </source>
</evidence>
<feature type="domain" description="YbaK/aminoacyl-tRNA synthetase-associated" evidence="6">
    <location>
        <begin position="55"/>
        <end position="170"/>
    </location>
</feature>
<evidence type="ECO:0000313" key="7">
    <source>
        <dbReference type="EMBL" id="GGD12949.1"/>
    </source>
</evidence>
<dbReference type="KEGG" id="ndp:E2C04_16395"/>
<dbReference type="AlphaFoldDB" id="A0A4P7UDP4"/>
<feature type="region of interest" description="Disordered" evidence="5">
    <location>
        <begin position="1"/>
        <end position="26"/>
    </location>
</feature>
<dbReference type="CDD" id="cd00002">
    <property type="entry name" value="YbaK_deacylase"/>
    <property type="match status" value="1"/>
</dbReference>
<dbReference type="PANTHER" id="PTHR30411:SF0">
    <property type="entry name" value="CYS-TRNA(PRO)_CYS-TRNA(CYS) DEACYLASE YBAK"/>
    <property type="match status" value="1"/>
</dbReference>
<dbReference type="Gene3D" id="3.90.960.10">
    <property type="entry name" value="YbaK/aminoacyl-tRNA synthetase-associated domain"/>
    <property type="match status" value="1"/>
</dbReference>
<name>A0A4P7UDP4_9ACTN</name>
<comment type="similarity">
    <text evidence="1 4">Belongs to the prolyl-tRNA editing family. YbaK/EbsC subfamily.</text>
</comment>
<reference evidence="7" key="5">
    <citation type="submission" date="2024-05" db="EMBL/GenBank/DDBJ databases">
        <authorList>
            <person name="Sun Q."/>
            <person name="Sedlacek I."/>
        </authorList>
    </citation>
    <scope>NUCLEOTIDE SEQUENCE</scope>
    <source>
        <strain evidence="7">CCM 7403</strain>
    </source>
</reference>
<dbReference type="SUPFAM" id="SSF55826">
    <property type="entry name" value="YbaK/ProRS associated domain"/>
    <property type="match status" value="1"/>
</dbReference>
<evidence type="ECO:0000313" key="10">
    <source>
        <dbReference type="Proteomes" id="UP000630594"/>
    </source>
</evidence>
<dbReference type="Proteomes" id="UP000297025">
    <property type="component" value="Chromosome"/>
</dbReference>
<evidence type="ECO:0000256" key="3">
    <source>
        <dbReference type="ARBA" id="ARBA00023239"/>
    </source>
</evidence>
<dbReference type="InterPro" id="IPR004369">
    <property type="entry name" value="Prolyl-tRNA_editing_YbaK/EbsC"/>
</dbReference>
<dbReference type="Pfam" id="PF04073">
    <property type="entry name" value="tRNA_edit"/>
    <property type="match status" value="1"/>
</dbReference>
<dbReference type="GO" id="GO:0016829">
    <property type="term" value="F:lyase activity"/>
    <property type="evidence" value="ECO:0007669"/>
    <property type="project" value="UniProtKB-KW"/>
</dbReference>
<protein>
    <recommendedName>
        <fullName evidence="4">Cys-tRNA(Pro)/Cys-tRNA(Cys) deacylase</fullName>
        <ecNumber evidence="4">4.2.-.-</ecNumber>
    </recommendedName>
</protein>
<gene>
    <name evidence="8" type="primary">ybaK</name>
    <name evidence="8" type="ORF">E2C04_16395</name>
    <name evidence="7" type="ORF">GCM10007231_10000</name>
</gene>
<dbReference type="InterPro" id="IPR007214">
    <property type="entry name" value="YbaK/aa-tRNA-synth-assoc-dom"/>
</dbReference>
<dbReference type="RefSeq" id="WP_135833420.1">
    <property type="nucleotide sequence ID" value="NZ_CP038462.1"/>
</dbReference>
<sequence>MPVNEHSHLRPTYPQQVAKKASGGTPATDALSAAGVPFTLRPYDHDPRATSYGLEAAEALGFPPEQVFKTLVVDVATSGRPVLAVGVVPVSGQLDLKAVAAALGAKKAVMADPAVASRSSGYVVGGISPIGQRTPLPTVVDASALLHETVLVSGGRRGLDVELSPHDLVALTGATLAEISR</sequence>
<organism evidence="8 9">
    <name type="scientific">Nocardioides daphniae</name>
    <dbReference type="NCBI Taxonomy" id="402297"/>
    <lineage>
        <taxon>Bacteria</taxon>
        <taxon>Bacillati</taxon>
        <taxon>Actinomycetota</taxon>
        <taxon>Actinomycetes</taxon>
        <taxon>Propionibacteriales</taxon>
        <taxon>Nocardioidaceae</taxon>
        <taxon>Nocardioides</taxon>
    </lineage>
</organism>
<dbReference type="EMBL" id="CP038462">
    <property type="protein sequence ID" value="QCC78383.1"/>
    <property type="molecule type" value="Genomic_DNA"/>
</dbReference>
<dbReference type="EC" id="4.2.-.-" evidence="4"/>
<evidence type="ECO:0000256" key="1">
    <source>
        <dbReference type="ARBA" id="ARBA00009798"/>
    </source>
</evidence>
<evidence type="ECO:0000256" key="4">
    <source>
        <dbReference type="PIRNR" id="PIRNR006181"/>
    </source>
</evidence>
<reference evidence="10" key="3">
    <citation type="journal article" date="2019" name="Int. J. Syst. Evol. Microbiol.">
        <title>The Global Catalogue of Microorganisms (GCM) 10K type strain sequencing project: providing services to taxonomists for standard genome sequencing and annotation.</title>
        <authorList>
            <consortium name="The Broad Institute Genomics Platform"/>
            <consortium name="The Broad Institute Genome Sequencing Center for Infectious Disease"/>
            <person name="Wu L."/>
            <person name="Ma J."/>
        </authorList>
    </citation>
    <scope>NUCLEOTIDE SEQUENCE [LARGE SCALE GENOMIC DNA]</scope>
    <source>
        <strain evidence="10">CCM 7403</strain>
    </source>
</reference>
<reference evidence="8 9" key="1">
    <citation type="journal article" date="2008" name="Int. J. Syst. Evol. Microbiol.">
        <title>Nocardioides daphniae sp. nov., isolated from Daphnia cucullata (Crustacea: Cladocera).</title>
        <authorList>
            <person name="Toth E.M."/>
            <person name="Keki Z."/>
            <person name="Homonnay Z.G."/>
            <person name="Borsodi A.K."/>
            <person name="Marialigeti K."/>
            <person name="Schumann P."/>
        </authorList>
    </citation>
    <scope>NUCLEOTIDE SEQUENCE [LARGE SCALE GENOMIC DNA]</scope>
    <source>
        <strain evidence="8 9">JCM 16608</strain>
    </source>
</reference>
<dbReference type="OrthoDB" id="9809296at2"/>
<evidence type="ECO:0000313" key="8">
    <source>
        <dbReference type="EMBL" id="QCC78383.1"/>
    </source>
</evidence>